<feature type="compositionally biased region" description="Acidic residues" evidence="8">
    <location>
        <begin position="408"/>
        <end position="417"/>
    </location>
</feature>
<dbReference type="EMBL" id="GBEZ01015544">
    <property type="protein sequence ID" value="JAC70628.1"/>
    <property type="molecule type" value="Transcribed_RNA"/>
</dbReference>
<evidence type="ECO:0000256" key="9">
    <source>
        <dbReference type="SAM" id="Phobius"/>
    </source>
</evidence>
<accession>A0A061RFB7</accession>
<dbReference type="PANTHER" id="PTHR31942:SF52">
    <property type="entry name" value="MLO-LIKE PROTEIN 1"/>
    <property type="match status" value="1"/>
</dbReference>
<reference evidence="11" key="1">
    <citation type="submission" date="2014-05" db="EMBL/GenBank/DDBJ databases">
        <title>The transcriptome of the halophilic microalga Tetraselmis sp. GSL018 isolated from the Great Salt Lake, Utah.</title>
        <authorList>
            <person name="Jinkerson R.E."/>
            <person name="D'Adamo S."/>
            <person name="Posewitz M.C."/>
        </authorList>
    </citation>
    <scope>NUCLEOTIDE SEQUENCE</scope>
    <source>
        <strain evidence="11">GSL018</strain>
    </source>
</reference>
<evidence type="ECO:0000313" key="11">
    <source>
        <dbReference type="EMBL" id="JAC70628.1"/>
    </source>
</evidence>
<keyword evidence="5 9" id="KW-1133">Transmembrane helix</keyword>
<evidence type="ECO:0000256" key="2">
    <source>
        <dbReference type="ARBA" id="ARBA00006574"/>
    </source>
</evidence>
<feature type="signal peptide" evidence="10">
    <location>
        <begin position="1"/>
        <end position="16"/>
    </location>
</feature>
<comment type="subcellular location">
    <subcellularLocation>
        <location evidence="1">Membrane</location>
        <topology evidence="1">Multi-pass membrane protein</topology>
    </subcellularLocation>
</comment>
<evidence type="ECO:0000256" key="3">
    <source>
        <dbReference type="ARBA" id="ARBA00022692"/>
    </source>
</evidence>
<name>A0A061RFB7_9CHLO</name>
<dbReference type="Pfam" id="PF03094">
    <property type="entry name" value="Mlo"/>
    <property type="match status" value="2"/>
</dbReference>
<organism evidence="11">
    <name type="scientific">Tetraselmis sp. GSL018</name>
    <dbReference type="NCBI Taxonomy" id="582737"/>
    <lineage>
        <taxon>Eukaryota</taxon>
        <taxon>Viridiplantae</taxon>
        <taxon>Chlorophyta</taxon>
        <taxon>core chlorophytes</taxon>
        <taxon>Chlorodendrophyceae</taxon>
        <taxon>Chlorodendrales</taxon>
        <taxon>Chlorodendraceae</taxon>
        <taxon>Tetraselmis</taxon>
    </lineage>
</organism>
<comment type="similarity">
    <text evidence="2">Belongs to the MLO family.</text>
</comment>
<feature type="region of interest" description="Disordered" evidence="8">
    <location>
        <begin position="717"/>
        <end position="748"/>
    </location>
</feature>
<keyword evidence="4" id="KW-0611">Plant defense</keyword>
<dbReference type="AlphaFoldDB" id="A0A061RFB7"/>
<feature type="region of interest" description="Disordered" evidence="8">
    <location>
        <begin position="779"/>
        <end position="803"/>
    </location>
</feature>
<evidence type="ECO:0000256" key="6">
    <source>
        <dbReference type="ARBA" id="ARBA00023136"/>
    </source>
</evidence>
<evidence type="ECO:0000256" key="10">
    <source>
        <dbReference type="SAM" id="SignalP"/>
    </source>
</evidence>
<feature type="region of interest" description="Disordered" evidence="8">
    <location>
        <begin position="816"/>
        <end position="884"/>
    </location>
</feature>
<evidence type="ECO:0000256" key="8">
    <source>
        <dbReference type="SAM" id="MobiDB-lite"/>
    </source>
</evidence>
<proteinExistence type="inferred from homology"/>
<evidence type="ECO:0000256" key="4">
    <source>
        <dbReference type="ARBA" id="ARBA00022821"/>
    </source>
</evidence>
<feature type="transmembrane region" description="Helical" evidence="9">
    <location>
        <begin position="475"/>
        <end position="496"/>
    </location>
</feature>
<dbReference type="InterPro" id="IPR004326">
    <property type="entry name" value="Mlo"/>
</dbReference>
<dbReference type="PANTHER" id="PTHR31942">
    <property type="entry name" value="MLO-LIKE PROTEIN 1"/>
    <property type="match status" value="1"/>
</dbReference>
<feature type="chain" id="PRO_5001610526" evidence="10">
    <location>
        <begin position="17"/>
        <end position="884"/>
    </location>
</feature>
<feature type="transmembrane region" description="Helical" evidence="9">
    <location>
        <begin position="90"/>
        <end position="115"/>
    </location>
</feature>
<feature type="compositionally biased region" description="Basic and acidic residues" evidence="8">
    <location>
        <begin position="779"/>
        <end position="794"/>
    </location>
</feature>
<keyword evidence="3 9" id="KW-0812">Transmembrane</keyword>
<gene>
    <name evidence="11" type="primary">MLO</name>
    <name evidence="11" type="ORF">TSPGSL018_3728</name>
</gene>
<feature type="region of interest" description="Disordered" evidence="8">
    <location>
        <begin position="290"/>
        <end position="376"/>
    </location>
</feature>
<feature type="transmembrane region" description="Helical" evidence="9">
    <location>
        <begin position="218"/>
        <end position="238"/>
    </location>
</feature>
<feature type="compositionally biased region" description="Basic and acidic residues" evidence="8">
    <location>
        <begin position="366"/>
        <end position="375"/>
    </location>
</feature>
<keyword evidence="6 9" id="KW-0472">Membrane</keyword>
<dbReference type="GO" id="GO:0016020">
    <property type="term" value="C:membrane"/>
    <property type="evidence" value="ECO:0007669"/>
    <property type="project" value="UniProtKB-SubCell"/>
</dbReference>
<feature type="transmembrane region" description="Helical" evidence="9">
    <location>
        <begin position="530"/>
        <end position="553"/>
    </location>
</feature>
<dbReference type="SMR" id="A0A061RFB7"/>
<evidence type="ECO:0000256" key="1">
    <source>
        <dbReference type="ARBA" id="ARBA00004141"/>
    </source>
</evidence>
<feature type="region of interest" description="Disordered" evidence="8">
    <location>
        <begin position="678"/>
        <end position="700"/>
    </location>
</feature>
<feature type="transmembrane region" description="Helical" evidence="9">
    <location>
        <begin position="502"/>
        <end position="518"/>
    </location>
</feature>
<evidence type="ECO:0000256" key="7">
    <source>
        <dbReference type="ARBA" id="ARBA00023265"/>
    </source>
</evidence>
<sequence>MSQLPSFSSFFVLCAAQLSPPAIQGPLEQICVSTPSLDIAFPSFKDKGSLSWGTPTTPRRRALAAKEGGDGGGPCPDGTSLLFPAGVFHALHIMLFLVAATQIVYSCLVLALCLWKVSRWRRFELQAQREPGLLQHIHGPGDGCCARYRRLKQQAVEHLSNEASRDWVRHFTAAGILMFSSVDAEQYIVMRHIFIHQLGLDHEFDYLEFVKSSMEEEFASMVGVNTFMWLILFVWIALPPETYVSIWVPMLMLCLVLVLGVKLSSVMLVFHHRAKQAWACSSEAAKEMAMRPRSAKADGADRAVPLGNLRRNSLPVGEGDEALRSRSIARDSVITEPIPEHGPADQEEPPAPEPPRRGSGKAGRQHPPEGRREPPAELSLNLSEILGQGEDSKVPQLGHCCWVPSVSGEDEEDEDGSGESQRGGSSRGGWHRGRSTPFPDKSLVRMLRGKDWIQRKYHKASTDSAELFWGRKPYIILRLLQLVYFGMSIQLALSIFTKWMDLPPGYLMPIFAGYGGIYDMKAQVSAGTIIFELFTNLFVLVWCSLFVLPVYALCSTVGSHCPSSVLTYARKHMVEPKLIKALQAAVALNKLNEDGNFDAAASEITGSARHSQIGEEEPRMEQLLDDIIDAHLDQNLQRVSPASVGHGGKRNEASIQRLMGAMYSAQLNKLKAKRLAEDGDGCDVHPSGTSTWHAVPNPEANKSLSSIRSLFRVGSEQNINGKTASDDSEATAGGSDAPNPSLATPASARDGANDALQLQRLAQKQQLLMSIVGRQERLRRVSEEESRQNEDVHGGSKTHKRQPYSLARHSMSASLGVNQNKQQVPADAQRPPLPLLRPSGFSLARSSAGPRMQHLAGSDGAPLSPTPASAGVAPQPGQASARRG</sequence>
<feature type="region of interest" description="Disordered" evidence="8">
    <location>
        <begin position="389"/>
        <end position="437"/>
    </location>
</feature>
<feature type="compositionally biased region" description="Basic and acidic residues" evidence="8">
    <location>
        <begin position="290"/>
        <end position="301"/>
    </location>
</feature>
<dbReference type="GO" id="GO:0006952">
    <property type="term" value="P:defense response"/>
    <property type="evidence" value="ECO:0007669"/>
    <property type="project" value="UniProtKB-KW"/>
</dbReference>
<protein>
    <submittedName>
        <fullName evidence="11">Mlo protein</fullName>
    </submittedName>
</protein>
<keyword evidence="10" id="KW-0732">Signal</keyword>
<evidence type="ECO:0000256" key="5">
    <source>
        <dbReference type="ARBA" id="ARBA00022989"/>
    </source>
</evidence>
<keyword evidence="7" id="KW-0568">Pathogenesis-related protein</keyword>
<feature type="transmembrane region" description="Helical" evidence="9">
    <location>
        <begin position="244"/>
        <end position="270"/>
    </location>
</feature>